<dbReference type="InterPro" id="IPR019223">
    <property type="entry name" value="DUF2147"/>
</dbReference>
<organism evidence="2 3">
    <name type="scientific">Rhodoblastus acidophilus</name>
    <name type="common">Rhodopseudomonas acidophila</name>
    <dbReference type="NCBI Taxonomy" id="1074"/>
    <lineage>
        <taxon>Bacteria</taxon>
        <taxon>Pseudomonadati</taxon>
        <taxon>Pseudomonadota</taxon>
        <taxon>Alphaproteobacteria</taxon>
        <taxon>Hyphomicrobiales</taxon>
        <taxon>Rhodoblastaceae</taxon>
        <taxon>Rhodoblastus</taxon>
    </lineage>
</organism>
<evidence type="ECO:0000313" key="2">
    <source>
        <dbReference type="EMBL" id="MTV30735.1"/>
    </source>
</evidence>
<dbReference type="Gene3D" id="2.40.128.520">
    <property type="match status" value="1"/>
</dbReference>
<feature type="domain" description="DUF2147" evidence="1">
    <location>
        <begin position="19"/>
        <end position="114"/>
    </location>
</feature>
<gene>
    <name evidence="2" type="ORF">GJ654_06985</name>
</gene>
<reference evidence="2 3" key="1">
    <citation type="submission" date="2019-11" db="EMBL/GenBank/DDBJ databases">
        <title>Whole-genome sequence of a Rhodoblastus acidophilus DSM 142.</title>
        <authorList>
            <person name="Kyndt J.A."/>
            <person name="Meyer T.E."/>
        </authorList>
    </citation>
    <scope>NUCLEOTIDE SEQUENCE [LARGE SCALE GENOMIC DNA]</scope>
    <source>
        <strain evidence="2 3">DSM 142</strain>
    </source>
</reference>
<dbReference type="OrthoDB" id="9811671at2"/>
<evidence type="ECO:0000313" key="3">
    <source>
        <dbReference type="Proteomes" id="UP000439113"/>
    </source>
</evidence>
<accession>A0A6N8DMH0</accession>
<dbReference type="PANTHER" id="PTHR36919">
    <property type="entry name" value="BLR1215 PROTEIN"/>
    <property type="match status" value="1"/>
</dbReference>
<dbReference type="EMBL" id="WNKS01000004">
    <property type="protein sequence ID" value="MTV30735.1"/>
    <property type="molecule type" value="Genomic_DNA"/>
</dbReference>
<dbReference type="Proteomes" id="UP000439113">
    <property type="component" value="Unassembled WGS sequence"/>
</dbReference>
<proteinExistence type="predicted"/>
<dbReference type="AlphaFoldDB" id="A0A6N8DMH0"/>
<dbReference type="Pfam" id="PF09917">
    <property type="entry name" value="DUF2147"/>
    <property type="match status" value="1"/>
</dbReference>
<comment type="caution">
    <text evidence="2">The sequence shown here is derived from an EMBL/GenBank/DDBJ whole genome shotgun (WGS) entry which is preliminary data.</text>
</comment>
<name>A0A6N8DMH0_RHOAC</name>
<evidence type="ECO:0000259" key="1">
    <source>
        <dbReference type="Pfam" id="PF09917"/>
    </source>
</evidence>
<protein>
    <submittedName>
        <fullName evidence="2">DUF2147 domain-containing protein</fullName>
    </submittedName>
</protein>
<sequence length="114" mass="12177">MLAAVPFGATQVRAEDVQGVWTRDDGAVKVEFSACGDALCGAVSWLKSAKGAAKVGQRVFFDMVRSDQITWVGKAFNPDDGRTYSGKMVLSGKKLKTSGCVMGGLICKTVVWVR</sequence>
<dbReference type="PANTHER" id="PTHR36919:SF2">
    <property type="entry name" value="BLL6627 PROTEIN"/>
    <property type="match status" value="1"/>
</dbReference>